<dbReference type="SUPFAM" id="SSF51735">
    <property type="entry name" value="NAD(P)-binding Rossmann-fold domains"/>
    <property type="match status" value="1"/>
</dbReference>
<organism evidence="2 3">
    <name type="scientific">Geomonas limicola</name>
    <dbReference type="NCBI Taxonomy" id="2740186"/>
    <lineage>
        <taxon>Bacteria</taxon>
        <taxon>Pseudomonadati</taxon>
        <taxon>Thermodesulfobacteriota</taxon>
        <taxon>Desulfuromonadia</taxon>
        <taxon>Geobacterales</taxon>
        <taxon>Geobacteraceae</taxon>
        <taxon>Geomonas</taxon>
    </lineage>
</organism>
<dbReference type="RefSeq" id="WP_183362721.1">
    <property type="nucleotide sequence ID" value="NZ_BLXZ01000008.1"/>
</dbReference>
<dbReference type="Gene3D" id="3.40.50.720">
    <property type="entry name" value="NAD(P)-binding Rossmann-like Domain"/>
    <property type="match status" value="1"/>
</dbReference>
<dbReference type="EMBL" id="BLXZ01000008">
    <property type="protein sequence ID" value="GFO70139.1"/>
    <property type="molecule type" value="Genomic_DNA"/>
</dbReference>
<evidence type="ECO:0000313" key="2">
    <source>
        <dbReference type="EMBL" id="GFO70139.1"/>
    </source>
</evidence>
<dbReference type="InterPro" id="IPR001509">
    <property type="entry name" value="Epimerase_deHydtase"/>
</dbReference>
<accession>A0A6V8NGR1</accession>
<dbReference type="AlphaFoldDB" id="A0A6V8NGR1"/>
<proteinExistence type="predicted"/>
<reference evidence="3" key="1">
    <citation type="submission" date="2020-06" db="EMBL/GenBank/DDBJ databases">
        <title>Draft genomic sequecing of Geomonas sp. Red745.</title>
        <authorList>
            <person name="Itoh H."/>
            <person name="Xu Z.X."/>
            <person name="Ushijima N."/>
            <person name="Masuda Y."/>
            <person name="Shiratori Y."/>
            <person name="Senoo K."/>
        </authorList>
    </citation>
    <scope>NUCLEOTIDE SEQUENCE [LARGE SCALE GENOMIC DNA]</scope>
    <source>
        <strain evidence="3">Red745</strain>
    </source>
</reference>
<name>A0A6V8NGR1_9BACT</name>
<comment type="caution">
    <text evidence="2">The sequence shown here is derived from an EMBL/GenBank/DDBJ whole genome shotgun (WGS) entry which is preliminary data.</text>
</comment>
<evidence type="ECO:0000259" key="1">
    <source>
        <dbReference type="Pfam" id="PF01370"/>
    </source>
</evidence>
<protein>
    <recommendedName>
        <fullName evidence="1">NAD-dependent epimerase/dehydratase domain-containing protein</fullName>
    </recommendedName>
</protein>
<dbReference type="Pfam" id="PF01370">
    <property type="entry name" value="Epimerase"/>
    <property type="match status" value="1"/>
</dbReference>
<dbReference type="InterPro" id="IPR036291">
    <property type="entry name" value="NAD(P)-bd_dom_sf"/>
</dbReference>
<dbReference type="Proteomes" id="UP000587586">
    <property type="component" value="Unassembled WGS sequence"/>
</dbReference>
<keyword evidence="3" id="KW-1185">Reference proteome</keyword>
<gene>
    <name evidence="2" type="ORF">GMLC_37180</name>
</gene>
<feature type="domain" description="NAD-dependent epimerase/dehydratase" evidence="1">
    <location>
        <begin position="8"/>
        <end position="239"/>
    </location>
</feature>
<sequence>MTKPNHRIAILGATSHIAKGLIVGLAAAGHRLTLFARSPERVRGFLVLAGITQQVPVLPIEGFCEGSYDVVINCVGIGDPGKLREKMSSIFRVTEHFDNLVLDYQGRHPATLYLNLSSGAAYGQDFYEPVREDSRACFDINHLGMGDYYGMAKACSEAKHRALSGRPIVDLRVFGYFSRFIDLETKYLMCEVVTCLKRGEVFVTGSGNIMRDYVHPDDLVALVECCLEHPELNEAFDVYSLKPVAKFEILDSFTTRFGLKVRIEGDVAHVAPTGNKDNYYSVNRRAARIGYQPKYSSIDSLLVETEVLLK</sequence>
<evidence type="ECO:0000313" key="3">
    <source>
        <dbReference type="Proteomes" id="UP000587586"/>
    </source>
</evidence>